<evidence type="ECO:0008006" key="6">
    <source>
        <dbReference type="Google" id="ProtNLM"/>
    </source>
</evidence>
<accession>A0A913Z9F6</accession>
<sequence>MPHTIYPEDPCSGPAAMAVNYGMEAPSSTSPARGLLTVHIHPTTGGRFTMEIPRHASVEMLKTKISKQLRVAKERLTLLHRETHLKRGTLEENLVTDGSKLTLLPLVESGLVSQRQDQTLMQALQNLSETQVDNFLNGKQPLTLALRLGTHMVFVQLQLAGTPGQHSFLNCHKAATPGRPKPVVTRHQATPTASSCQSPPVSQNYQPPCPQSQCPLHGKTACVAPSLPGRPPQQYPSNIPPSSSSCGHSRSTMSSPTTPSSSTSSPTPSSPTWPRPGACIDSVHQHSPGVFSGTFSGILSAAVQDGQGRPKKDISTIAHILGDLLHAAPLYRQHVHQQRRQRASCAQAHHAQRTTANHAAPAAAGGSVPTRPQTPPEKKQFIMQENNHTRSKMAHLQEMMRERQARRQARRNTRAPYPGLDLHSQRNYAAHVEKGAGLVENSKERALADNCYPALKQDYLAV</sequence>
<feature type="region of interest" description="Disordered" evidence="3">
    <location>
        <begin position="225"/>
        <end position="285"/>
    </location>
</feature>
<feature type="region of interest" description="Disordered" evidence="3">
    <location>
        <begin position="172"/>
        <end position="209"/>
    </location>
</feature>
<dbReference type="OrthoDB" id="1916003at2759"/>
<dbReference type="GeneID" id="119722381"/>
<dbReference type="Proteomes" id="UP000887568">
    <property type="component" value="Unplaced"/>
</dbReference>
<keyword evidence="5" id="KW-1185">Reference proteome</keyword>
<organism evidence="4 5">
    <name type="scientific">Patiria miniata</name>
    <name type="common">Bat star</name>
    <name type="synonym">Asterina miniata</name>
    <dbReference type="NCBI Taxonomy" id="46514"/>
    <lineage>
        <taxon>Eukaryota</taxon>
        <taxon>Metazoa</taxon>
        <taxon>Echinodermata</taxon>
        <taxon>Eleutherozoa</taxon>
        <taxon>Asterozoa</taxon>
        <taxon>Asteroidea</taxon>
        <taxon>Valvatacea</taxon>
        <taxon>Valvatida</taxon>
        <taxon>Asterinidae</taxon>
        <taxon>Patiria</taxon>
    </lineage>
</organism>
<evidence type="ECO:0000256" key="3">
    <source>
        <dbReference type="SAM" id="MobiDB-lite"/>
    </source>
</evidence>
<dbReference type="CDD" id="cd01804">
    <property type="entry name" value="Ubl_midnolin"/>
    <property type="match status" value="1"/>
</dbReference>
<dbReference type="PANTHER" id="PTHR23010">
    <property type="entry name" value="MIDNOLIN"/>
    <property type="match status" value="1"/>
</dbReference>
<feature type="compositionally biased region" description="Low complexity" evidence="3">
    <location>
        <begin position="235"/>
        <end position="267"/>
    </location>
</feature>
<dbReference type="AlphaFoldDB" id="A0A913Z9F6"/>
<dbReference type="Gene3D" id="3.10.20.90">
    <property type="entry name" value="Phosphatidylinositol 3-kinase Catalytic Subunit, Chain A, domain 1"/>
    <property type="match status" value="1"/>
</dbReference>
<feature type="compositionally biased region" description="Polar residues" evidence="3">
    <location>
        <begin position="187"/>
        <end position="209"/>
    </location>
</feature>
<evidence type="ECO:0000256" key="1">
    <source>
        <dbReference type="ARBA" id="ARBA00004123"/>
    </source>
</evidence>
<dbReference type="SUPFAM" id="SSF54236">
    <property type="entry name" value="Ubiquitin-like"/>
    <property type="match status" value="1"/>
</dbReference>
<comment type="subcellular location">
    <subcellularLocation>
        <location evidence="1">Nucleus</location>
    </subcellularLocation>
</comment>
<dbReference type="EnsemblMetazoa" id="XM_038192454.1">
    <property type="protein sequence ID" value="XP_038048382.1"/>
    <property type="gene ID" value="LOC119722381"/>
</dbReference>
<dbReference type="RefSeq" id="XP_038048382.1">
    <property type="nucleotide sequence ID" value="XM_038192454.1"/>
</dbReference>
<evidence type="ECO:0000256" key="2">
    <source>
        <dbReference type="ARBA" id="ARBA00023242"/>
    </source>
</evidence>
<feature type="region of interest" description="Disordered" evidence="3">
    <location>
        <begin position="335"/>
        <end position="377"/>
    </location>
</feature>
<feature type="compositionally biased region" description="Low complexity" evidence="3">
    <location>
        <begin position="343"/>
        <end position="364"/>
    </location>
</feature>
<proteinExistence type="predicted"/>
<dbReference type="PANTHER" id="PTHR23010:SF1">
    <property type="entry name" value="MIDNOLIN"/>
    <property type="match status" value="1"/>
</dbReference>
<keyword evidence="2" id="KW-0539">Nucleus</keyword>
<dbReference type="GO" id="GO:0005634">
    <property type="term" value="C:nucleus"/>
    <property type="evidence" value="ECO:0007669"/>
    <property type="project" value="UniProtKB-SubCell"/>
</dbReference>
<reference evidence="4" key="1">
    <citation type="submission" date="2022-11" db="UniProtKB">
        <authorList>
            <consortium name="EnsemblMetazoa"/>
        </authorList>
    </citation>
    <scope>IDENTIFICATION</scope>
</reference>
<evidence type="ECO:0000313" key="5">
    <source>
        <dbReference type="Proteomes" id="UP000887568"/>
    </source>
</evidence>
<dbReference type="OMA" id="PSHDIGQ"/>
<protein>
    <recommendedName>
        <fullName evidence="6">Midnolin</fullName>
    </recommendedName>
</protein>
<dbReference type="InterPro" id="IPR029071">
    <property type="entry name" value="Ubiquitin-like_domsf"/>
</dbReference>
<dbReference type="InterPro" id="IPR039336">
    <property type="entry name" value="Midnolin"/>
</dbReference>
<evidence type="ECO:0000313" key="4">
    <source>
        <dbReference type="EnsemblMetazoa" id="XP_038048382.1"/>
    </source>
</evidence>
<name>A0A913Z9F6_PATMI</name>